<feature type="compositionally biased region" description="Low complexity" evidence="3">
    <location>
        <begin position="21"/>
        <end position="60"/>
    </location>
</feature>
<dbReference type="PANTHER" id="PTHR43191">
    <property type="entry name" value="RRNA METHYLTRANSFERASE 3"/>
    <property type="match status" value="1"/>
</dbReference>
<dbReference type="InterPro" id="IPR029028">
    <property type="entry name" value="Alpha/beta_knot_MTases"/>
</dbReference>
<keyword evidence="6" id="KW-1185">Reference proteome</keyword>
<reference evidence="6" key="1">
    <citation type="journal article" date="2019" name="Int. J. Syst. Evol. Microbiol.">
        <title>The Global Catalogue of Microorganisms (GCM) 10K type strain sequencing project: providing services to taxonomists for standard genome sequencing and annotation.</title>
        <authorList>
            <consortium name="The Broad Institute Genomics Platform"/>
            <consortium name="The Broad Institute Genome Sequencing Center for Infectious Disease"/>
            <person name="Wu L."/>
            <person name="Ma J."/>
        </authorList>
    </citation>
    <scope>NUCLEOTIDE SEQUENCE [LARGE SCALE GENOMIC DNA]</scope>
    <source>
        <strain evidence="6">JCM 9687</strain>
    </source>
</reference>
<evidence type="ECO:0000313" key="6">
    <source>
        <dbReference type="Proteomes" id="UP001500483"/>
    </source>
</evidence>
<evidence type="ECO:0000256" key="3">
    <source>
        <dbReference type="SAM" id="MobiDB-lite"/>
    </source>
</evidence>
<feature type="region of interest" description="Disordered" evidence="3">
    <location>
        <begin position="1"/>
        <end position="104"/>
    </location>
</feature>
<dbReference type="InterPro" id="IPR001537">
    <property type="entry name" value="SpoU_MeTrfase"/>
</dbReference>
<keyword evidence="1" id="KW-0489">Methyltransferase</keyword>
<feature type="domain" description="tRNA/rRNA methyltransferase SpoU type" evidence="4">
    <location>
        <begin position="139"/>
        <end position="275"/>
    </location>
</feature>
<dbReference type="CDD" id="cd18096">
    <property type="entry name" value="SpoU-like"/>
    <property type="match status" value="1"/>
</dbReference>
<keyword evidence="2" id="KW-0808">Transferase</keyword>
<dbReference type="InterPro" id="IPR051259">
    <property type="entry name" value="rRNA_Methyltransferase"/>
</dbReference>
<dbReference type="Pfam" id="PF00588">
    <property type="entry name" value="SpoU_methylase"/>
    <property type="match status" value="1"/>
</dbReference>
<evidence type="ECO:0000313" key="5">
    <source>
        <dbReference type="EMBL" id="GAA3364698.1"/>
    </source>
</evidence>
<dbReference type="Proteomes" id="UP001500483">
    <property type="component" value="Unassembled WGS sequence"/>
</dbReference>
<protein>
    <recommendedName>
        <fullName evidence="4">tRNA/rRNA methyltransferase SpoU type domain-containing protein</fullName>
    </recommendedName>
</protein>
<sequence>MNQDVGAPERTGEPVPGGPTGAEPVAGGPAGAEPVAGGPAGAEPVAGGPAGEEPVAAEPVPGGPTGAEPVTEERAAGEPGPTEWGPEVGVGPWPGPWPDDERYDPELLANGDRRNVVDHYRYWRRDAVVADLDTRRHDFHVAIENFQHDHNIGTVVRTANAFAARAVHIVGRRRWNRRGAMVTDRYQHVHHHPDLVSLREFAAEQGLAIVAVDNTPGATPLERTALPERCVLLFGQEGPGLGTDSRGTADLVVSIAQFGSTRSINAGVAAGIAMHAWVAQHADPSRAW</sequence>
<evidence type="ECO:0000259" key="4">
    <source>
        <dbReference type="Pfam" id="PF00588"/>
    </source>
</evidence>
<comment type="caution">
    <text evidence="5">The sequence shown here is derived from an EMBL/GenBank/DDBJ whole genome shotgun (WGS) entry which is preliminary data.</text>
</comment>
<dbReference type="SUPFAM" id="SSF75217">
    <property type="entry name" value="alpha/beta knot"/>
    <property type="match status" value="1"/>
</dbReference>
<accession>A0ABP6S075</accession>
<evidence type="ECO:0000256" key="1">
    <source>
        <dbReference type="ARBA" id="ARBA00022603"/>
    </source>
</evidence>
<gene>
    <name evidence="5" type="ORF">GCM10020366_61620</name>
</gene>
<organism evidence="5 6">
    <name type="scientific">Saccharopolyspora gregorii</name>
    <dbReference type="NCBI Taxonomy" id="33914"/>
    <lineage>
        <taxon>Bacteria</taxon>
        <taxon>Bacillati</taxon>
        <taxon>Actinomycetota</taxon>
        <taxon>Actinomycetes</taxon>
        <taxon>Pseudonocardiales</taxon>
        <taxon>Pseudonocardiaceae</taxon>
        <taxon>Saccharopolyspora</taxon>
    </lineage>
</organism>
<dbReference type="PANTHER" id="PTHR43191:SF2">
    <property type="entry name" value="RRNA METHYLTRANSFERASE 3, MITOCHONDRIAL"/>
    <property type="match status" value="1"/>
</dbReference>
<dbReference type="InterPro" id="IPR029026">
    <property type="entry name" value="tRNA_m1G_MTases_N"/>
</dbReference>
<dbReference type="Gene3D" id="3.40.1280.10">
    <property type="match status" value="1"/>
</dbReference>
<name>A0ABP6S075_9PSEU</name>
<evidence type="ECO:0000256" key="2">
    <source>
        <dbReference type="ARBA" id="ARBA00022679"/>
    </source>
</evidence>
<dbReference type="EMBL" id="BAAAYK010000038">
    <property type="protein sequence ID" value="GAA3364698.1"/>
    <property type="molecule type" value="Genomic_DNA"/>
</dbReference>
<proteinExistence type="predicted"/>